<proteinExistence type="predicted"/>
<dbReference type="OrthoDB" id="261145at2"/>
<evidence type="ECO:0000259" key="4">
    <source>
        <dbReference type="PROSITE" id="PS50949"/>
    </source>
</evidence>
<evidence type="ECO:0000256" key="3">
    <source>
        <dbReference type="ARBA" id="ARBA00023163"/>
    </source>
</evidence>
<dbReference type="Pfam" id="PF07729">
    <property type="entry name" value="FCD"/>
    <property type="match status" value="1"/>
</dbReference>
<keyword evidence="3" id="KW-0804">Transcription</keyword>
<dbReference type="PANTHER" id="PTHR43537:SF51">
    <property type="entry name" value="HTH-TYPE TRANSCRIPTIONAL REGULATOR LGOR-RELATED"/>
    <property type="match status" value="1"/>
</dbReference>
<dbReference type="AlphaFoldDB" id="A0A517VJM9"/>
<dbReference type="Gene3D" id="1.20.120.530">
    <property type="entry name" value="GntR ligand-binding domain-like"/>
    <property type="match status" value="1"/>
</dbReference>
<dbReference type="PROSITE" id="PS50949">
    <property type="entry name" value="HTH_GNTR"/>
    <property type="match status" value="1"/>
</dbReference>
<gene>
    <name evidence="5" type="primary">lutR_5</name>
    <name evidence="5" type="ORF">Pan161_49010</name>
</gene>
<dbReference type="PANTHER" id="PTHR43537">
    <property type="entry name" value="TRANSCRIPTIONAL REGULATOR, GNTR FAMILY"/>
    <property type="match status" value="1"/>
</dbReference>
<reference evidence="5 6" key="1">
    <citation type="submission" date="2019-02" db="EMBL/GenBank/DDBJ databases">
        <title>Deep-cultivation of Planctomycetes and their phenomic and genomic characterization uncovers novel biology.</title>
        <authorList>
            <person name="Wiegand S."/>
            <person name="Jogler M."/>
            <person name="Boedeker C."/>
            <person name="Pinto D."/>
            <person name="Vollmers J."/>
            <person name="Rivas-Marin E."/>
            <person name="Kohn T."/>
            <person name="Peeters S.H."/>
            <person name="Heuer A."/>
            <person name="Rast P."/>
            <person name="Oberbeckmann S."/>
            <person name="Bunk B."/>
            <person name="Jeske O."/>
            <person name="Meyerdierks A."/>
            <person name="Storesund J.E."/>
            <person name="Kallscheuer N."/>
            <person name="Luecker S."/>
            <person name="Lage O.M."/>
            <person name="Pohl T."/>
            <person name="Merkel B.J."/>
            <person name="Hornburger P."/>
            <person name="Mueller R.-W."/>
            <person name="Bruemmer F."/>
            <person name="Labrenz M."/>
            <person name="Spormann A.M."/>
            <person name="Op den Camp H."/>
            <person name="Overmann J."/>
            <person name="Amann R."/>
            <person name="Jetten M.S.M."/>
            <person name="Mascher T."/>
            <person name="Medema M.H."/>
            <person name="Devos D.P."/>
            <person name="Kaster A.-K."/>
            <person name="Ovreas L."/>
            <person name="Rohde M."/>
            <person name="Galperin M.Y."/>
            <person name="Jogler C."/>
        </authorList>
    </citation>
    <scope>NUCLEOTIDE SEQUENCE [LARGE SCALE GENOMIC DNA]</scope>
    <source>
        <strain evidence="5 6">Pan161</strain>
    </source>
</reference>
<dbReference type="SUPFAM" id="SSF48008">
    <property type="entry name" value="GntR ligand-binding domain-like"/>
    <property type="match status" value="1"/>
</dbReference>
<dbReference type="SMART" id="SM00895">
    <property type="entry name" value="FCD"/>
    <property type="match status" value="1"/>
</dbReference>
<evidence type="ECO:0000256" key="1">
    <source>
        <dbReference type="ARBA" id="ARBA00023015"/>
    </source>
</evidence>
<accession>A0A517VJM9</accession>
<dbReference type="Pfam" id="PF00392">
    <property type="entry name" value="GntR"/>
    <property type="match status" value="1"/>
</dbReference>
<dbReference type="SMART" id="SM00345">
    <property type="entry name" value="HTH_GNTR"/>
    <property type="match status" value="1"/>
</dbReference>
<dbReference type="InterPro" id="IPR008920">
    <property type="entry name" value="TF_FadR/GntR_C"/>
</dbReference>
<evidence type="ECO:0000256" key="2">
    <source>
        <dbReference type="ARBA" id="ARBA00023125"/>
    </source>
</evidence>
<dbReference type="SUPFAM" id="SSF46785">
    <property type="entry name" value="Winged helix' DNA-binding domain"/>
    <property type="match status" value="1"/>
</dbReference>
<dbReference type="KEGG" id="gax:Pan161_49010"/>
<keyword evidence="1" id="KW-0805">Transcription regulation</keyword>
<sequence>MQLTMPELTAKVTNAMVSPSSPQSAKIAEQICNRIQKEKLTPGSFLGTVESLTDQYRVSRSVIREAVGTLRGLGIVTGRPKVGISVAQGDIASILQKVLIPQMSQQKGWMEIARFRVVIEIGSMPLVVENIQPDLLNRLQEIVFEQSELLKNQKLEPEFLLQEFAKKDMLFHEILLTAADQNLISQFHQVVVNYFQQGIQHFPPPTDLFVEHHQQIVDAIKARDPILAVERMTRHLQPVLTMISSLREH</sequence>
<dbReference type="InterPro" id="IPR036390">
    <property type="entry name" value="WH_DNA-bd_sf"/>
</dbReference>
<keyword evidence="2" id="KW-0238">DNA-binding</keyword>
<evidence type="ECO:0000313" key="6">
    <source>
        <dbReference type="Proteomes" id="UP000316855"/>
    </source>
</evidence>
<dbReference type="Gene3D" id="1.10.10.10">
    <property type="entry name" value="Winged helix-like DNA-binding domain superfamily/Winged helix DNA-binding domain"/>
    <property type="match status" value="1"/>
</dbReference>
<dbReference type="InterPro" id="IPR011711">
    <property type="entry name" value="GntR_C"/>
</dbReference>
<name>A0A517VJM9_9PLAN</name>
<feature type="domain" description="HTH gntR-type" evidence="4">
    <location>
        <begin position="21"/>
        <end position="89"/>
    </location>
</feature>
<dbReference type="GO" id="GO:0003677">
    <property type="term" value="F:DNA binding"/>
    <property type="evidence" value="ECO:0007669"/>
    <property type="project" value="UniProtKB-KW"/>
</dbReference>
<evidence type="ECO:0000313" key="5">
    <source>
        <dbReference type="EMBL" id="QDT93224.1"/>
    </source>
</evidence>
<dbReference type="GO" id="GO:0003700">
    <property type="term" value="F:DNA-binding transcription factor activity"/>
    <property type="evidence" value="ECO:0007669"/>
    <property type="project" value="InterPro"/>
</dbReference>
<dbReference type="EMBL" id="CP036343">
    <property type="protein sequence ID" value="QDT93224.1"/>
    <property type="molecule type" value="Genomic_DNA"/>
</dbReference>
<dbReference type="InterPro" id="IPR000524">
    <property type="entry name" value="Tscrpt_reg_HTH_GntR"/>
</dbReference>
<dbReference type="InterPro" id="IPR036388">
    <property type="entry name" value="WH-like_DNA-bd_sf"/>
</dbReference>
<organism evidence="5 6">
    <name type="scientific">Gimesia algae</name>
    <dbReference type="NCBI Taxonomy" id="2527971"/>
    <lineage>
        <taxon>Bacteria</taxon>
        <taxon>Pseudomonadati</taxon>
        <taxon>Planctomycetota</taxon>
        <taxon>Planctomycetia</taxon>
        <taxon>Planctomycetales</taxon>
        <taxon>Planctomycetaceae</taxon>
        <taxon>Gimesia</taxon>
    </lineage>
</organism>
<dbReference type="Proteomes" id="UP000316855">
    <property type="component" value="Chromosome"/>
</dbReference>
<protein>
    <submittedName>
        <fullName evidence="5">HTH-type transcriptional regulator LutR</fullName>
    </submittedName>
</protein>
<keyword evidence="6" id="KW-1185">Reference proteome</keyword>